<feature type="transmembrane region" description="Helical" evidence="15">
    <location>
        <begin position="451"/>
        <end position="481"/>
    </location>
</feature>
<dbReference type="Pfam" id="PF00702">
    <property type="entry name" value="Hydrolase"/>
    <property type="match status" value="1"/>
</dbReference>
<dbReference type="GO" id="GO:0005886">
    <property type="term" value="C:plasma membrane"/>
    <property type="evidence" value="ECO:0007669"/>
    <property type="project" value="UniProtKB-SubCell"/>
</dbReference>
<dbReference type="PANTHER" id="PTHR43520">
    <property type="entry name" value="ATP7, ISOFORM B"/>
    <property type="match status" value="1"/>
</dbReference>
<dbReference type="InterPro" id="IPR023214">
    <property type="entry name" value="HAD_sf"/>
</dbReference>
<evidence type="ECO:0000313" key="17">
    <source>
        <dbReference type="EMBL" id="ALS98501.1"/>
    </source>
</evidence>
<dbReference type="SUPFAM" id="SSF56784">
    <property type="entry name" value="HAD-like"/>
    <property type="match status" value="1"/>
</dbReference>
<evidence type="ECO:0000256" key="11">
    <source>
        <dbReference type="ARBA" id="ARBA00022967"/>
    </source>
</evidence>
<dbReference type="SUPFAM" id="SSF81665">
    <property type="entry name" value="Calcium ATPase, transmembrane domain M"/>
    <property type="match status" value="1"/>
</dbReference>
<evidence type="ECO:0000256" key="14">
    <source>
        <dbReference type="ARBA" id="ARBA00023136"/>
    </source>
</evidence>
<dbReference type="Pfam" id="PF00122">
    <property type="entry name" value="E1-E2_ATPase"/>
    <property type="match status" value="1"/>
</dbReference>
<dbReference type="KEGG" id="lal:AT746_09660"/>
<dbReference type="STRING" id="1526571.AT746_09660"/>
<dbReference type="NCBIfam" id="TIGR01494">
    <property type="entry name" value="ATPase_P-type"/>
    <property type="match status" value="1"/>
</dbReference>
<evidence type="ECO:0000256" key="9">
    <source>
        <dbReference type="ARBA" id="ARBA00022840"/>
    </source>
</evidence>
<dbReference type="Gene3D" id="3.40.1110.10">
    <property type="entry name" value="Calcium-transporting ATPase, cytoplasmic domain N"/>
    <property type="match status" value="1"/>
</dbReference>
<dbReference type="Gene3D" id="3.30.70.100">
    <property type="match status" value="1"/>
</dbReference>
<dbReference type="NCBIfam" id="TIGR01511">
    <property type="entry name" value="ATPase-IB1_Cu"/>
    <property type="match status" value="1"/>
</dbReference>
<dbReference type="InterPro" id="IPR036163">
    <property type="entry name" value="HMA_dom_sf"/>
</dbReference>
<dbReference type="InterPro" id="IPR021993">
    <property type="entry name" value="ATPase-cat-bd"/>
</dbReference>
<dbReference type="PROSITE" id="PS00154">
    <property type="entry name" value="ATPASE_E1_E2"/>
    <property type="match status" value="1"/>
</dbReference>
<proteinExistence type="inferred from homology"/>
<evidence type="ECO:0000256" key="10">
    <source>
        <dbReference type="ARBA" id="ARBA00022842"/>
    </source>
</evidence>
<keyword evidence="5" id="KW-0597">Phosphoprotein</keyword>
<dbReference type="PRINTS" id="PR00119">
    <property type="entry name" value="CATATPASE"/>
</dbReference>
<dbReference type="InterPro" id="IPR036412">
    <property type="entry name" value="HAD-like_sf"/>
</dbReference>
<dbReference type="InterPro" id="IPR006121">
    <property type="entry name" value="HMA_dom"/>
</dbReference>
<dbReference type="InterPro" id="IPR018303">
    <property type="entry name" value="ATPase_P-typ_P_site"/>
</dbReference>
<dbReference type="GO" id="GO:0016887">
    <property type="term" value="F:ATP hydrolysis activity"/>
    <property type="evidence" value="ECO:0007669"/>
    <property type="project" value="InterPro"/>
</dbReference>
<dbReference type="SUPFAM" id="SSF81653">
    <property type="entry name" value="Calcium ATPase, transduction domain A"/>
    <property type="match status" value="1"/>
</dbReference>
<dbReference type="GO" id="GO:0005507">
    <property type="term" value="F:copper ion binding"/>
    <property type="evidence" value="ECO:0007669"/>
    <property type="project" value="TreeGrafter"/>
</dbReference>
<dbReference type="SUPFAM" id="SSF55008">
    <property type="entry name" value="HMA, heavy metal-associated domain"/>
    <property type="match status" value="1"/>
</dbReference>
<dbReference type="InterPro" id="IPR027256">
    <property type="entry name" value="P-typ_ATPase_IB"/>
</dbReference>
<dbReference type="FunFam" id="3.30.70.100:FF:000005">
    <property type="entry name" value="Copper-exporting P-type ATPase A"/>
    <property type="match status" value="1"/>
</dbReference>
<feature type="transmembrane region" description="Helical" evidence="15">
    <location>
        <begin position="271"/>
        <end position="289"/>
    </location>
</feature>
<dbReference type="Pfam" id="PF12156">
    <property type="entry name" value="ATPase-cat_bd"/>
    <property type="match status" value="1"/>
</dbReference>
<feature type="transmembrane region" description="Helical" evidence="15">
    <location>
        <begin position="768"/>
        <end position="786"/>
    </location>
</feature>
<organism evidence="17 18">
    <name type="scientific">Lacimicrobium alkaliphilum</name>
    <dbReference type="NCBI Taxonomy" id="1526571"/>
    <lineage>
        <taxon>Bacteria</taxon>
        <taxon>Pseudomonadati</taxon>
        <taxon>Pseudomonadota</taxon>
        <taxon>Gammaproteobacteria</taxon>
        <taxon>Alteromonadales</taxon>
        <taxon>Alteromonadaceae</taxon>
        <taxon>Lacimicrobium</taxon>
    </lineage>
</organism>
<protein>
    <submittedName>
        <fullName evidence="17">ATPase P</fullName>
    </submittedName>
</protein>
<dbReference type="InterPro" id="IPR008250">
    <property type="entry name" value="ATPase_P-typ_transduc_dom_A_sf"/>
</dbReference>
<evidence type="ECO:0000256" key="6">
    <source>
        <dbReference type="ARBA" id="ARBA00022692"/>
    </source>
</evidence>
<keyword evidence="7 15" id="KW-0479">Metal-binding</keyword>
<keyword evidence="10" id="KW-0460">Magnesium</keyword>
<accession>A0A0U3B9Z9</accession>
<keyword evidence="12 15" id="KW-1133">Transmembrane helix</keyword>
<reference evidence="17 18" key="1">
    <citation type="submission" date="2015-12" db="EMBL/GenBank/DDBJ databases">
        <title>Complete genome of Lacimicrobium alkaliphilum KCTC 32984.</title>
        <authorList>
            <person name="Kim S.-G."/>
            <person name="Lee Y.-J."/>
        </authorList>
    </citation>
    <scope>NUCLEOTIDE SEQUENCE [LARGE SCALE GENOMIC DNA]</scope>
    <source>
        <strain evidence="17 18">YelD216</strain>
    </source>
</reference>
<keyword evidence="6 15" id="KW-0812">Transmembrane</keyword>
<evidence type="ECO:0000256" key="13">
    <source>
        <dbReference type="ARBA" id="ARBA00023065"/>
    </source>
</evidence>
<feature type="transmembrane region" description="Helical" evidence="15">
    <location>
        <begin position="423"/>
        <end position="445"/>
    </location>
</feature>
<evidence type="ECO:0000256" key="7">
    <source>
        <dbReference type="ARBA" id="ARBA00022723"/>
    </source>
</evidence>
<dbReference type="InterPro" id="IPR023298">
    <property type="entry name" value="ATPase_P-typ_TM_dom_sf"/>
</dbReference>
<name>A0A0U3B9Z9_9ALTE</name>
<evidence type="ECO:0000256" key="15">
    <source>
        <dbReference type="RuleBase" id="RU362081"/>
    </source>
</evidence>
<dbReference type="GO" id="GO:0043682">
    <property type="term" value="F:P-type divalent copper transporter activity"/>
    <property type="evidence" value="ECO:0007669"/>
    <property type="project" value="TreeGrafter"/>
</dbReference>
<dbReference type="EMBL" id="CP013650">
    <property type="protein sequence ID" value="ALS98501.1"/>
    <property type="molecule type" value="Genomic_DNA"/>
</dbReference>
<dbReference type="Gene3D" id="2.70.150.10">
    <property type="entry name" value="Calcium-transporting ATPase, cytoplasmic transduction domain A"/>
    <property type="match status" value="1"/>
</dbReference>
<dbReference type="InterPro" id="IPR059000">
    <property type="entry name" value="ATPase_P-type_domA"/>
</dbReference>
<dbReference type="CDD" id="cd02079">
    <property type="entry name" value="P-type_ATPase_HM"/>
    <property type="match status" value="1"/>
</dbReference>
<sequence>MHCYHCHQDVIEPNRYIAEVLGEKRQMCCPGCQAVAQAIVANGLDDYYKFRTEPANKADDSALEQTLNKLRLYDQPELQEEFVTTDDKLSVIQLSIEGISCAACAWLIEKKLSVLAGVAQVGVNASARRALVRWDPARINLSDILAAIEKIGYHALPFQPQQHEEQFKRTSQSFLKRMGLAGIMTMQVMMIAFALYFGLFGNLDDDIRQFLHWVSLLLTLPVVLISGAGFYRGAIRALKAATVNMDVPISIAIWALFIASAKATVLEQGEVFFESVCMFIFLLLISRYLEHRSRHQAALISANMSQYVPVTARLLSEGKTTDCLAKILKAGQVVLVRSGETIPVDGVVTQGKSYVDESMLTGEFSPVVKQAGDKVYGGTINQHSSLTLEVSRPLKEALVNQILRLQDQALLSKPAISQLADKVARYFVMAVLLIAALTWGFWTWVGNPDAFWITAAVLVATCPCALGLATPSALTCAMASLNRHGLLLKRADLLETITNIKVLAFDKTGTLTQGRFSLSAVHNLSAHPQQHILSVVCAIEQHSEHPIARAFDAPTTEQVSDVEVRPGYGLCATVNGTGYRLGSARLIRNKVPEDLQGCNVFLENGNQLLAAFTVTDSLREDATETLNRLSSYERVIISGDAEENVRRIANELTIDEYYAQCSPEQKLQKLQALQKQGKSVMMIGDGINDTPVMAAADVSVAVGGATDLAKNAADIILVTPSLALLPELFAMARLTRRKIIQNMCWALGYNMAVLPLAVAGYLTPWMGVIGMSLSSILVVANSVRLLNKGPRS</sequence>
<dbReference type="InterPro" id="IPR001757">
    <property type="entry name" value="P_typ_ATPase"/>
</dbReference>
<evidence type="ECO:0000256" key="4">
    <source>
        <dbReference type="ARBA" id="ARBA00022475"/>
    </source>
</evidence>
<dbReference type="AlphaFoldDB" id="A0A0U3B9Z9"/>
<evidence type="ECO:0000256" key="2">
    <source>
        <dbReference type="ARBA" id="ARBA00006024"/>
    </source>
</evidence>
<dbReference type="Proteomes" id="UP000068447">
    <property type="component" value="Chromosome"/>
</dbReference>
<dbReference type="CDD" id="cd00371">
    <property type="entry name" value="HMA"/>
    <property type="match status" value="1"/>
</dbReference>
<dbReference type="InterPro" id="IPR023299">
    <property type="entry name" value="ATPase_P-typ_cyto_dom_N"/>
</dbReference>
<keyword evidence="4 15" id="KW-1003">Cell membrane</keyword>
<keyword evidence="18" id="KW-1185">Reference proteome</keyword>
<keyword evidence="9 15" id="KW-0067">ATP-binding</keyword>
<dbReference type="RefSeq" id="WP_062479748.1">
    <property type="nucleotide sequence ID" value="NZ_CP013650.1"/>
</dbReference>
<keyword evidence="8 15" id="KW-0547">Nucleotide-binding</keyword>
<dbReference type="NCBIfam" id="TIGR01512">
    <property type="entry name" value="ATPase-IB2_Cd"/>
    <property type="match status" value="1"/>
</dbReference>
<keyword evidence="14 15" id="KW-0472">Membrane</keyword>
<evidence type="ECO:0000256" key="5">
    <source>
        <dbReference type="ARBA" id="ARBA00022553"/>
    </source>
</evidence>
<comment type="similarity">
    <text evidence="2 15">Belongs to the cation transport ATPase (P-type) (TC 3.A.3) family. Type IB subfamily.</text>
</comment>
<dbReference type="Pfam" id="PF00403">
    <property type="entry name" value="HMA"/>
    <property type="match status" value="1"/>
</dbReference>
<evidence type="ECO:0000256" key="8">
    <source>
        <dbReference type="ARBA" id="ARBA00022741"/>
    </source>
</evidence>
<dbReference type="PRINTS" id="PR00943">
    <property type="entry name" value="CUATPASE"/>
</dbReference>
<dbReference type="GO" id="GO:0055070">
    <property type="term" value="P:copper ion homeostasis"/>
    <property type="evidence" value="ECO:0007669"/>
    <property type="project" value="TreeGrafter"/>
</dbReference>
<gene>
    <name evidence="17" type="ORF">AT746_09660</name>
</gene>
<keyword evidence="11" id="KW-1278">Translocase</keyword>
<evidence type="ECO:0000256" key="3">
    <source>
        <dbReference type="ARBA" id="ARBA00022448"/>
    </source>
</evidence>
<feature type="domain" description="HMA" evidence="16">
    <location>
        <begin position="90"/>
        <end position="156"/>
    </location>
</feature>
<dbReference type="PANTHER" id="PTHR43520:SF5">
    <property type="entry name" value="CATION-TRANSPORTING P-TYPE ATPASE-RELATED"/>
    <property type="match status" value="1"/>
</dbReference>
<dbReference type="PROSITE" id="PS50846">
    <property type="entry name" value="HMA_2"/>
    <property type="match status" value="1"/>
</dbReference>
<dbReference type="Gene3D" id="3.40.50.1000">
    <property type="entry name" value="HAD superfamily/HAD-like"/>
    <property type="match status" value="1"/>
</dbReference>
<evidence type="ECO:0000256" key="1">
    <source>
        <dbReference type="ARBA" id="ARBA00004651"/>
    </source>
</evidence>
<evidence type="ECO:0000256" key="12">
    <source>
        <dbReference type="ARBA" id="ARBA00022989"/>
    </source>
</evidence>
<dbReference type="NCBIfam" id="TIGR01525">
    <property type="entry name" value="ATPase-IB_hvy"/>
    <property type="match status" value="1"/>
</dbReference>
<feature type="transmembrane region" description="Helical" evidence="15">
    <location>
        <begin position="210"/>
        <end position="231"/>
    </location>
</feature>
<dbReference type="GO" id="GO:0005524">
    <property type="term" value="F:ATP binding"/>
    <property type="evidence" value="ECO:0007669"/>
    <property type="project" value="UniProtKB-UniRule"/>
</dbReference>
<feature type="transmembrane region" description="Helical" evidence="15">
    <location>
        <begin position="743"/>
        <end position="762"/>
    </location>
</feature>
<feature type="transmembrane region" description="Helical" evidence="15">
    <location>
        <begin position="178"/>
        <end position="198"/>
    </location>
</feature>
<comment type="subcellular location">
    <subcellularLocation>
        <location evidence="1">Cell membrane</location>
        <topology evidence="1">Multi-pass membrane protein</topology>
    </subcellularLocation>
</comment>
<keyword evidence="13" id="KW-0406">Ion transport</keyword>
<evidence type="ECO:0000259" key="16">
    <source>
        <dbReference type="PROSITE" id="PS50846"/>
    </source>
</evidence>
<evidence type="ECO:0000313" key="18">
    <source>
        <dbReference type="Proteomes" id="UP000068447"/>
    </source>
</evidence>
<feature type="transmembrane region" description="Helical" evidence="15">
    <location>
        <begin position="243"/>
        <end position="265"/>
    </location>
</feature>
<keyword evidence="3" id="KW-0813">Transport</keyword>